<evidence type="ECO:0000256" key="1">
    <source>
        <dbReference type="ARBA" id="ARBA00005091"/>
    </source>
</evidence>
<dbReference type="HAMAP" id="MF_00278">
    <property type="entry name" value="HisH"/>
    <property type="match status" value="1"/>
</dbReference>
<evidence type="ECO:0000256" key="5">
    <source>
        <dbReference type="ARBA" id="ARBA00022962"/>
    </source>
</evidence>
<dbReference type="PANTHER" id="PTHR42701">
    <property type="entry name" value="IMIDAZOLE GLYCEROL PHOSPHATE SYNTHASE SUBUNIT HISH"/>
    <property type="match status" value="1"/>
</dbReference>
<dbReference type="InterPro" id="IPR010139">
    <property type="entry name" value="Imidazole-glycPsynth_HisH"/>
</dbReference>
<accession>A0A538SLG9</accession>
<keyword evidence="4 10" id="KW-0378">Hydrolase</keyword>
<reference evidence="13 14" key="1">
    <citation type="journal article" date="2019" name="Nat. Microbiol.">
        <title>Mediterranean grassland soil C-N compound turnover is dependent on rainfall and depth, and is mediated by genomically divergent microorganisms.</title>
        <authorList>
            <person name="Diamond S."/>
            <person name="Andeer P.F."/>
            <person name="Li Z."/>
            <person name="Crits-Christoph A."/>
            <person name="Burstein D."/>
            <person name="Anantharaman K."/>
            <person name="Lane K.R."/>
            <person name="Thomas B.C."/>
            <person name="Pan C."/>
            <person name="Northen T.R."/>
            <person name="Banfield J.F."/>
        </authorList>
    </citation>
    <scope>NUCLEOTIDE SEQUENCE [LARGE SCALE GENOMIC DNA]</scope>
    <source>
        <strain evidence="13">WS_3</strain>
    </source>
</reference>
<dbReference type="NCBIfam" id="TIGR01855">
    <property type="entry name" value="IMP_synth_hisH"/>
    <property type="match status" value="1"/>
</dbReference>
<dbReference type="GO" id="GO:0000105">
    <property type="term" value="P:L-histidine biosynthetic process"/>
    <property type="evidence" value="ECO:0007669"/>
    <property type="project" value="UniProtKB-UniRule"/>
</dbReference>
<comment type="caution">
    <text evidence="13">The sequence shown here is derived from an EMBL/GenBank/DDBJ whole genome shotgun (WGS) entry which is preliminary data.</text>
</comment>
<protein>
    <recommendedName>
        <fullName evidence="10">Imidazole glycerol phosphate synthase subunit HisH</fullName>
        <ecNumber evidence="10">4.3.2.10</ecNumber>
    </recommendedName>
    <alternativeName>
        <fullName evidence="10">IGP synthase glutaminase subunit</fullName>
        <ecNumber evidence="10">3.5.1.2</ecNumber>
    </alternativeName>
    <alternativeName>
        <fullName evidence="10">IGP synthase subunit HisH</fullName>
    </alternativeName>
    <alternativeName>
        <fullName evidence="10">ImGP synthase subunit HisH</fullName>
        <shortName evidence="10">IGPS subunit HisH</shortName>
    </alternativeName>
</protein>
<dbReference type="EC" id="4.3.2.10" evidence="10"/>
<keyword evidence="6 10" id="KW-0368">Histidine biosynthesis</keyword>
<sequence>MKATIFDYGAGNLHSLAKALSGAEVGIEPDPLRAIDTDLLVLPGVGAFAAAAASLAPGRKQMRAALDSGLPCVGICLGMQLLFDASEEGPGEGLGILPGQVTKLRARRIPQIGWNTLEEASDPLFERAPLPIAYFANGYACRPEEPGCVTAWSTHEGDRFPAAVRRGSVLGVQFHPEKSSSAGVRFLGAFLEEVARCS</sequence>
<comment type="pathway">
    <text evidence="1 10">Amino-acid biosynthesis; L-histidine biosynthesis; L-histidine from 5-phospho-alpha-D-ribose 1-diphosphate: step 5/9.</text>
</comment>
<comment type="catalytic activity">
    <reaction evidence="9 10">
        <text>L-glutamine + H2O = L-glutamate + NH4(+)</text>
        <dbReference type="Rhea" id="RHEA:15889"/>
        <dbReference type="ChEBI" id="CHEBI:15377"/>
        <dbReference type="ChEBI" id="CHEBI:28938"/>
        <dbReference type="ChEBI" id="CHEBI:29985"/>
        <dbReference type="ChEBI" id="CHEBI:58359"/>
        <dbReference type="EC" id="3.5.1.2"/>
    </reaction>
</comment>
<organism evidence="13 14">
    <name type="scientific">Eiseniibacteriota bacterium</name>
    <dbReference type="NCBI Taxonomy" id="2212470"/>
    <lineage>
        <taxon>Bacteria</taxon>
        <taxon>Candidatus Eiseniibacteriota</taxon>
    </lineage>
</organism>
<name>A0A538SLG9_UNCEI</name>
<dbReference type="PIRSF" id="PIRSF000495">
    <property type="entry name" value="Amidotransf_hisH"/>
    <property type="match status" value="1"/>
</dbReference>
<dbReference type="GO" id="GO:0004359">
    <property type="term" value="F:glutaminase activity"/>
    <property type="evidence" value="ECO:0007669"/>
    <property type="project" value="UniProtKB-EC"/>
</dbReference>
<dbReference type="GO" id="GO:0005737">
    <property type="term" value="C:cytoplasm"/>
    <property type="evidence" value="ECO:0007669"/>
    <property type="project" value="UniProtKB-SubCell"/>
</dbReference>
<comment type="catalytic activity">
    <reaction evidence="8 10">
        <text>5-[(5-phospho-1-deoxy-D-ribulos-1-ylimino)methylamino]-1-(5-phospho-beta-D-ribosyl)imidazole-4-carboxamide + L-glutamine = D-erythro-1-(imidazol-4-yl)glycerol 3-phosphate + 5-amino-1-(5-phospho-beta-D-ribosyl)imidazole-4-carboxamide + L-glutamate + H(+)</text>
        <dbReference type="Rhea" id="RHEA:24793"/>
        <dbReference type="ChEBI" id="CHEBI:15378"/>
        <dbReference type="ChEBI" id="CHEBI:29985"/>
        <dbReference type="ChEBI" id="CHEBI:58278"/>
        <dbReference type="ChEBI" id="CHEBI:58359"/>
        <dbReference type="ChEBI" id="CHEBI:58475"/>
        <dbReference type="ChEBI" id="CHEBI:58525"/>
        <dbReference type="EC" id="4.3.2.10"/>
    </reaction>
</comment>
<dbReference type="AlphaFoldDB" id="A0A538SLG9"/>
<dbReference type="SUPFAM" id="SSF52317">
    <property type="entry name" value="Class I glutamine amidotransferase-like"/>
    <property type="match status" value="1"/>
</dbReference>
<keyword evidence="7 10" id="KW-0456">Lyase</keyword>
<evidence type="ECO:0000313" key="14">
    <source>
        <dbReference type="Proteomes" id="UP000320184"/>
    </source>
</evidence>
<evidence type="ECO:0000256" key="4">
    <source>
        <dbReference type="ARBA" id="ARBA00022801"/>
    </source>
</evidence>
<keyword evidence="5 10" id="KW-0315">Glutamine amidotransferase</keyword>
<feature type="active site" evidence="10 11">
    <location>
        <position position="177"/>
    </location>
</feature>
<comment type="subunit">
    <text evidence="2 10">Heterodimer of HisH and HisF.</text>
</comment>
<dbReference type="PANTHER" id="PTHR42701:SF1">
    <property type="entry name" value="IMIDAZOLE GLYCEROL PHOSPHATE SYNTHASE SUBUNIT HISH"/>
    <property type="match status" value="1"/>
</dbReference>
<evidence type="ECO:0000256" key="3">
    <source>
        <dbReference type="ARBA" id="ARBA00022605"/>
    </source>
</evidence>
<dbReference type="Pfam" id="PF00117">
    <property type="entry name" value="GATase"/>
    <property type="match status" value="1"/>
</dbReference>
<feature type="active site" evidence="10 11">
    <location>
        <position position="175"/>
    </location>
</feature>
<proteinExistence type="inferred from homology"/>
<feature type="active site" description="Nucleophile" evidence="10 11">
    <location>
        <position position="76"/>
    </location>
</feature>
<evidence type="ECO:0000256" key="8">
    <source>
        <dbReference type="ARBA" id="ARBA00047838"/>
    </source>
</evidence>
<evidence type="ECO:0000256" key="10">
    <source>
        <dbReference type="HAMAP-Rule" id="MF_00278"/>
    </source>
</evidence>
<evidence type="ECO:0000256" key="2">
    <source>
        <dbReference type="ARBA" id="ARBA00011152"/>
    </source>
</evidence>
<evidence type="ECO:0000256" key="9">
    <source>
        <dbReference type="ARBA" id="ARBA00049534"/>
    </source>
</evidence>
<dbReference type="Proteomes" id="UP000320184">
    <property type="component" value="Unassembled WGS sequence"/>
</dbReference>
<evidence type="ECO:0000313" key="13">
    <source>
        <dbReference type="EMBL" id="TMQ52217.1"/>
    </source>
</evidence>
<dbReference type="UniPathway" id="UPA00031">
    <property type="reaction ID" value="UER00010"/>
</dbReference>
<evidence type="ECO:0000256" key="7">
    <source>
        <dbReference type="ARBA" id="ARBA00023239"/>
    </source>
</evidence>
<evidence type="ECO:0000256" key="11">
    <source>
        <dbReference type="PIRSR" id="PIRSR000495-1"/>
    </source>
</evidence>
<dbReference type="EC" id="3.5.1.2" evidence="10"/>
<dbReference type="InterPro" id="IPR017926">
    <property type="entry name" value="GATASE"/>
</dbReference>
<dbReference type="PROSITE" id="PS51273">
    <property type="entry name" value="GATASE_TYPE_1"/>
    <property type="match status" value="1"/>
</dbReference>
<keyword evidence="10" id="KW-0963">Cytoplasm</keyword>
<keyword evidence="3 10" id="KW-0028">Amino-acid biosynthesis</keyword>
<gene>
    <name evidence="10 13" type="primary">hisH</name>
    <name evidence="13" type="ORF">E6K73_03410</name>
</gene>
<dbReference type="InterPro" id="IPR029062">
    <property type="entry name" value="Class_I_gatase-like"/>
</dbReference>
<dbReference type="Gene3D" id="3.40.50.880">
    <property type="match status" value="1"/>
</dbReference>
<evidence type="ECO:0000256" key="6">
    <source>
        <dbReference type="ARBA" id="ARBA00023102"/>
    </source>
</evidence>
<comment type="function">
    <text evidence="10">IGPS catalyzes the conversion of PRFAR and glutamine to IGP, AICAR and glutamate. The HisH subunit catalyzes the hydrolysis of glutamine to glutamate and ammonia as part of the synthesis of IGP and AICAR. The resulting ammonia molecule is channeled to the active site of HisF.</text>
</comment>
<dbReference type="EMBL" id="VBOT01000039">
    <property type="protein sequence ID" value="TMQ52217.1"/>
    <property type="molecule type" value="Genomic_DNA"/>
</dbReference>
<feature type="domain" description="Glutamine amidotransferase" evidence="12">
    <location>
        <begin position="5"/>
        <end position="183"/>
    </location>
</feature>
<comment type="subcellular location">
    <subcellularLocation>
        <location evidence="10">Cytoplasm</location>
    </subcellularLocation>
</comment>
<dbReference type="GO" id="GO:0016829">
    <property type="term" value="F:lyase activity"/>
    <property type="evidence" value="ECO:0007669"/>
    <property type="project" value="UniProtKB-KW"/>
</dbReference>
<dbReference type="GO" id="GO:0000107">
    <property type="term" value="F:imidazoleglycerol-phosphate synthase activity"/>
    <property type="evidence" value="ECO:0007669"/>
    <property type="project" value="UniProtKB-UniRule"/>
</dbReference>
<evidence type="ECO:0000259" key="12">
    <source>
        <dbReference type="Pfam" id="PF00117"/>
    </source>
</evidence>